<evidence type="ECO:0000256" key="9">
    <source>
        <dbReference type="SAM" id="Phobius"/>
    </source>
</evidence>
<dbReference type="GO" id="GO:0042158">
    <property type="term" value="P:lipoprotein biosynthetic process"/>
    <property type="evidence" value="ECO:0007669"/>
    <property type="project" value="InterPro"/>
</dbReference>
<keyword evidence="5 9" id="KW-0812">Transmembrane</keyword>
<dbReference type="EMBL" id="RAVZ01000048">
    <property type="protein sequence ID" value="RKG91117.1"/>
    <property type="molecule type" value="Genomic_DNA"/>
</dbReference>
<protein>
    <submittedName>
        <fullName evidence="11">Apolipoprotein acyltransferase</fullName>
    </submittedName>
</protein>
<evidence type="ECO:0000256" key="7">
    <source>
        <dbReference type="ARBA" id="ARBA00023136"/>
    </source>
</evidence>
<dbReference type="SUPFAM" id="SSF56317">
    <property type="entry name" value="Carbon-nitrogen hydrolase"/>
    <property type="match status" value="1"/>
</dbReference>
<reference evidence="12" key="1">
    <citation type="submission" date="2018-09" db="EMBL/GenBank/DDBJ databases">
        <authorList>
            <person name="Livingstone P.G."/>
            <person name="Whitworth D.E."/>
        </authorList>
    </citation>
    <scope>NUCLEOTIDE SEQUENCE [LARGE SCALE GENOMIC DNA]</scope>
    <source>
        <strain evidence="12">CA054A</strain>
    </source>
</reference>
<feature type="transmembrane region" description="Helical" evidence="9">
    <location>
        <begin position="192"/>
        <end position="212"/>
    </location>
</feature>
<dbReference type="AlphaFoldDB" id="A0A3A8J5Q7"/>
<keyword evidence="6 9" id="KW-1133">Transmembrane helix</keyword>
<comment type="caution">
    <text evidence="11">The sequence shown here is derived from an EMBL/GenBank/DDBJ whole genome shotgun (WGS) entry which is preliminary data.</text>
</comment>
<dbReference type="Proteomes" id="UP000268094">
    <property type="component" value="Unassembled WGS sequence"/>
</dbReference>
<dbReference type="OrthoDB" id="9811121at2"/>
<evidence type="ECO:0000256" key="4">
    <source>
        <dbReference type="ARBA" id="ARBA00022679"/>
    </source>
</evidence>
<evidence type="ECO:0000256" key="3">
    <source>
        <dbReference type="ARBA" id="ARBA00022475"/>
    </source>
</evidence>
<evidence type="ECO:0000313" key="11">
    <source>
        <dbReference type="EMBL" id="RKG91117.1"/>
    </source>
</evidence>
<dbReference type="GO" id="GO:0005886">
    <property type="term" value="C:plasma membrane"/>
    <property type="evidence" value="ECO:0007669"/>
    <property type="project" value="UniProtKB-SubCell"/>
</dbReference>
<dbReference type="PANTHER" id="PTHR38686:SF1">
    <property type="entry name" value="APOLIPOPROTEIN N-ACYLTRANSFERASE"/>
    <property type="match status" value="1"/>
</dbReference>
<dbReference type="GO" id="GO:0016410">
    <property type="term" value="F:N-acyltransferase activity"/>
    <property type="evidence" value="ECO:0007669"/>
    <property type="project" value="InterPro"/>
</dbReference>
<evidence type="ECO:0000256" key="6">
    <source>
        <dbReference type="ARBA" id="ARBA00022989"/>
    </source>
</evidence>
<proteinExistence type="inferred from homology"/>
<keyword evidence="11" id="KW-0449">Lipoprotein</keyword>
<keyword evidence="12" id="KW-1185">Reference proteome</keyword>
<accession>A0A3A8J5Q7</accession>
<feature type="domain" description="CN hydrolase" evidence="10">
    <location>
        <begin position="244"/>
        <end position="471"/>
    </location>
</feature>
<dbReference type="PROSITE" id="PS50263">
    <property type="entry name" value="CN_HYDROLASE"/>
    <property type="match status" value="1"/>
</dbReference>
<gene>
    <name evidence="11" type="ORF">D7V88_09915</name>
</gene>
<feature type="transmembrane region" description="Helical" evidence="9">
    <location>
        <begin position="152"/>
        <end position="180"/>
    </location>
</feature>
<comment type="similarity">
    <text evidence="2">Belongs to the CN hydrolase family. Apolipoprotein N-acyltransferase subfamily.</text>
</comment>
<dbReference type="Gene3D" id="3.60.110.10">
    <property type="entry name" value="Carbon-nitrogen hydrolase"/>
    <property type="match status" value="1"/>
</dbReference>
<keyword evidence="7 9" id="KW-0472">Membrane</keyword>
<dbReference type="Pfam" id="PF00795">
    <property type="entry name" value="CN_hydrolase"/>
    <property type="match status" value="1"/>
</dbReference>
<sequence length="527" mass="55251">MSGHPDEGARRLPMFMPWLALGVGSGLLLLLNTEWAVLPGWWMGALFLYFSRRQRPVVGFVGLLVANTVAAGVANLGVFPGSAESAFGMALGGAVVVAGGYLADRLIVGPRGSFAGTLFLPAAMTGVEYFSSLGNPFGTWGVLAYTQARVPVLVQLVSVTGLWGLTFVLVWFATVANWALEHREAGRRVLPGVAVYAAALAAILGFGALRLAGAGSVGKPVQVAGITVAGELATGREAGLSRLMKGEAFGDEDWRAFAEASRGVNEELLRLSEREAASGAKLLLWSEGNAVVLAGELEALVARGSALARERGVWLGMSVASFTPEVERLLRNELILVGPDGAVAWRYVKSRPVPGWEAEHSLPGSPEPAVGPASGVGILGGAICFDGDFPGVFASASERGLELLLLPSSDWEGISPLHTRQAVFRAVEQGFSMVRQVNQGLSVAVDGYGRVYGELDHFTAQERVLRAELPVGRVSTLYARIGDAVGVLSGLAALGWVLQASLRGLVARRRSAATEPTGPTPHTPATP</sequence>
<dbReference type="InterPro" id="IPR036526">
    <property type="entry name" value="C-N_Hydrolase_sf"/>
</dbReference>
<keyword evidence="4 11" id="KW-0808">Transferase</keyword>
<organism evidence="11 12">
    <name type="scientific">Corallococcus terminator</name>
    <dbReference type="NCBI Taxonomy" id="2316733"/>
    <lineage>
        <taxon>Bacteria</taxon>
        <taxon>Pseudomonadati</taxon>
        <taxon>Myxococcota</taxon>
        <taxon>Myxococcia</taxon>
        <taxon>Myxococcales</taxon>
        <taxon>Cystobacterineae</taxon>
        <taxon>Myxococcaceae</taxon>
        <taxon>Corallococcus</taxon>
    </lineage>
</organism>
<evidence type="ECO:0000313" key="12">
    <source>
        <dbReference type="Proteomes" id="UP000268094"/>
    </source>
</evidence>
<evidence type="ECO:0000256" key="1">
    <source>
        <dbReference type="ARBA" id="ARBA00004651"/>
    </source>
</evidence>
<evidence type="ECO:0000259" key="10">
    <source>
        <dbReference type="PROSITE" id="PS50263"/>
    </source>
</evidence>
<dbReference type="PANTHER" id="PTHR38686">
    <property type="entry name" value="APOLIPOPROTEIN N-ACYLTRANSFERASE"/>
    <property type="match status" value="1"/>
</dbReference>
<dbReference type="RefSeq" id="WP_120540375.1">
    <property type="nucleotide sequence ID" value="NZ_RAVZ01000048.1"/>
</dbReference>
<keyword evidence="3" id="KW-1003">Cell membrane</keyword>
<evidence type="ECO:0000256" key="8">
    <source>
        <dbReference type="ARBA" id="ARBA00023315"/>
    </source>
</evidence>
<dbReference type="InterPro" id="IPR003010">
    <property type="entry name" value="C-N_Hydrolase"/>
</dbReference>
<name>A0A3A8J5Q7_9BACT</name>
<comment type="subcellular location">
    <subcellularLocation>
        <location evidence="1">Cell membrane</location>
        <topology evidence="1">Multi-pass membrane protein</topology>
    </subcellularLocation>
</comment>
<evidence type="ECO:0000256" key="5">
    <source>
        <dbReference type="ARBA" id="ARBA00022692"/>
    </source>
</evidence>
<evidence type="ECO:0000256" key="2">
    <source>
        <dbReference type="ARBA" id="ARBA00010065"/>
    </source>
</evidence>
<keyword evidence="8 11" id="KW-0012">Acyltransferase</keyword>
<dbReference type="InterPro" id="IPR004563">
    <property type="entry name" value="Apolipo_AcylTrfase"/>
</dbReference>
<feature type="transmembrane region" description="Helical" evidence="9">
    <location>
        <begin position="57"/>
        <end position="79"/>
    </location>
</feature>
<feature type="transmembrane region" description="Helical" evidence="9">
    <location>
        <begin position="85"/>
        <end position="102"/>
    </location>
</feature>